<proteinExistence type="predicted"/>
<dbReference type="InterPro" id="IPR002577">
    <property type="entry name" value="HTH_HxlR"/>
</dbReference>
<keyword evidence="1" id="KW-0805">Transcription regulation</keyword>
<reference evidence="5 6" key="1">
    <citation type="submission" date="2018-05" db="EMBL/GenBank/DDBJ databases">
        <title>Complete Genome Sequence of the Nonylphenol-Degrading Bacterium Sphingobium amiense DSM 16289T.</title>
        <authorList>
            <person name="Ootsuka M."/>
            <person name="Nishizawa T."/>
            <person name="Ohta H."/>
        </authorList>
    </citation>
    <scope>NUCLEOTIDE SEQUENCE [LARGE SCALE GENOMIC DNA]</scope>
    <source>
        <strain evidence="5 6">DSM 16289</strain>
    </source>
</reference>
<keyword evidence="2" id="KW-0238">DNA-binding</keyword>
<feature type="domain" description="HTH hxlR-type" evidence="4">
    <location>
        <begin position="12"/>
        <end position="109"/>
    </location>
</feature>
<dbReference type="Pfam" id="PF01638">
    <property type="entry name" value="HxlR"/>
    <property type="match status" value="1"/>
</dbReference>
<accession>A0A494W1W6</accession>
<dbReference type="Gene3D" id="1.10.10.10">
    <property type="entry name" value="Winged helix-like DNA-binding domain superfamily/Winged helix DNA-binding domain"/>
    <property type="match status" value="1"/>
</dbReference>
<keyword evidence="3" id="KW-0804">Transcription</keyword>
<dbReference type="InterPro" id="IPR036390">
    <property type="entry name" value="WH_DNA-bd_sf"/>
</dbReference>
<dbReference type="PANTHER" id="PTHR33204:SF18">
    <property type="entry name" value="TRANSCRIPTIONAL REGULATORY PROTEIN"/>
    <property type="match status" value="1"/>
</dbReference>
<evidence type="ECO:0000259" key="4">
    <source>
        <dbReference type="PROSITE" id="PS51118"/>
    </source>
</evidence>
<dbReference type="EMBL" id="AP018664">
    <property type="protein sequence ID" value="BBD98614.1"/>
    <property type="molecule type" value="Genomic_DNA"/>
</dbReference>
<dbReference type="SUPFAM" id="SSF46785">
    <property type="entry name" value="Winged helix' DNA-binding domain"/>
    <property type="match status" value="1"/>
</dbReference>
<evidence type="ECO:0000313" key="5">
    <source>
        <dbReference type="EMBL" id="BBD98614.1"/>
    </source>
</evidence>
<evidence type="ECO:0000256" key="3">
    <source>
        <dbReference type="ARBA" id="ARBA00023163"/>
    </source>
</evidence>
<protein>
    <submittedName>
        <fullName evidence="5">Transcriptional regulator</fullName>
    </submittedName>
</protein>
<dbReference type="KEGG" id="sami:SAMIE_1021150"/>
<evidence type="ECO:0000313" key="6">
    <source>
        <dbReference type="Proteomes" id="UP000279959"/>
    </source>
</evidence>
<dbReference type="Proteomes" id="UP000279959">
    <property type="component" value="Chromosome"/>
</dbReference>
<dbReference type="PROSITE" id="PS51118">
    <property type="entry name" value="HTH_HXLR"/>
    <property type="match status" value="1"/>
</dbReference>
<name>A0A494W1W6_9SPHN</name>
<sequence length="160" mass="17925">MKHNLAQDLEQCALPAALEAMGERWSFLILRGALAGLRHFEEFQSTLGIARNILANRLSRLVENGIMLRQPMMCDRRKVEYRLTEKGQDLAPAMIALRVWGEKWGCAPPSCQVLADIRDRQPILGVMIQAHDGRALDLTELCWICTDEVTPMADEPAVAA</sequence>
<dbReference type="GO" id="GO:0003677">
    <property type="term" value="F:DNA binding"/>
    <property type="evidence" value="ECO:0007669"/>
    <property type="project" value="UniProtKB-KW"/>
</dbReference>
<gene>
    <name evidence="5" type="ORF">SAMIE_1021150</name>
</gene>
<evidence type="ECO:0000256" key="1">
    <source>
        <dbReference type="ARBA" id="ARBA00023015"/>
    </source>
</evidence>
<dbReference type="AlphaFoldDB" id="A0A494W1W6"/>
<evidence type="ECO:0000256" key="2">
    <source>
        <dbReference type="ARBA" id="ARBA00023125"/>
    </source>
</evidence>
<dbReference type="InterPro" id="IPR036388">
    <property type="entry name" value="WH-like_DNA-bd_sf"/>
</dbReference>
<dbReference type="PANTHER" id="PTHR33204">
    <property type="entry name" value="TRANSCRIPTIONAL REGULATOR, MARR FAMILY"/>
    <property type="match status" value="1"/>
</dbReference>
<organism evidence="5 6">
    <name type="scientific">Sphingobium amiense</name>
    <dbReference type="NCBI Taxonomy" id="135719"/>
    <lineage>
        <taxon>Bacteria</taxon>
        <taxon>Pseudomonadati</taxon>
        <taxon>Pseudomonadota</taxon>
        <taxon>Alphaproteobacteria</taxon>
        <taxon>Sphingomonadales</taxon>
        <taxon>Sphingomonadaceae</taxon>
        <taxon>Sphingobium</taxon>
    </lineage>
</organism>
<dbReference type="RefSeq" id="WP_066700366.1">
    <property type="nucleotide sequence ID" value="NZ_AP018664.1"/>
</dbReference>
<keyword evidence="6" id="KW-1185">Reference proteome</keyword>